<keyword evidence="3" id="KW-1185">Reference proteome</keyword>
<accession>A0A0B4X6K9</accession>
<evidence type="ECO:0000313" key="3">
    <source>
        <dbReference type="Proteomes" id="UP000031368"/>
    </source>
</evidence>
<feature type="transmembrane region" description="Helical" evidence="1">
    <location>
        <begin position="37"/>
        <end position="55"/>
    </location>
</feature>
<reference evidence="2 3" key="1">
    <citation type="submission" date="2013-11" db="EMBL/GenBank/DDBJ databases">
        <title>Complete genome sequence of Rhizobium gallicum bv. gallicum R602.</title>
        <authorList>
            <person name="Bustos P."/>
            <person name="Santamaria R.I."/>
            <person name="Lozano L."/>
            <person name="Acosta J.L."/>
            <person name="Ormeno-Orrillo E."/>
            <person name="Rogel M.A."/>
            <person name="Romero D."/>
            <person name="Cevallos M.A."/>
            <person name="Martinez-Romero E."/>
            <person name="Gonzalez V."/>
        </authorList>
    </citation>
    <scope>NUCLEOTIDE SEQUENCE [LARGE SCALE GENOMIC DNA]</scope>
    <source>
        <strain evidence="2 3">R602</strain>
    </source>
</reference>
<protein>
    <submittedName>
        <fullName evidence="2">Uncharacterized protein</fullName>
    </submittedName>
</protein>
<organism evidence="2 3">
    <name type="scientific">Rhizobium gallicum bv. gallicum R602sp</name>
    <dbReference type="NCBI Taxonomy" id="1041138"/>
    <lineage>
        <taxon>Bacteria</taxon>
        <taxon>Pseudomonadati</taxon>
        <taxon>Pseudomonadota</taxon>
        <taxon>Alphaproteobacteria</taxon>
        <taxon>Hyphomicrobiales</taxon>
        <taxon>Rhizobiaceae</taxon>
        <taxon>Rhizobium/Agrobacterium group</taxon>
        <taxon>Rhizobium</taxon>
    </lineage>
</organism>
<proteinExistence type="predicted"/>
<dbReference type="HOGENOM" id="CLU_3075985_0_0_5"/>
<keyword evidence="1" id="KW-0472">Membrane</keyword>
<name>A0A0B4X6K9_9HYPH</name>
<evidence type="ECO:0000313" key="2">
    <source>
        <dbReference type="EMBL" id="AJD42771.1"/>
    </source>
</evidence>
<keyword evidence="1" id="KW-1133">Transmembrane helix</keyword>
<dbReference type="Proteomes" id="UP000031368">
    <property type="component" value="Chromosome"/>
</dbReference>
<sequence length="62" mass="6560">MLERTMMKNRFSLLHSFISLCLAAAVSAGTSFAGGGLETEFVALGAVMGLAYWYWGPSGLGL</sequence>
<dbReference type="AlphaFoldDB" id="A0A0B4X6K9"/>
<keyword evidence="1" id="KW-0812">Transmembrane</keyword>
<dbReference type="KEGG" id="rga:RGR602_CH03463"/>
<evidence type="ECO:0000256" key="1">
    <source>
        <dbReference type="SAM" id="Phobius"/>
    </source>
</evidence>
<gene>
    <name evidence="2" type="ORF">RGR602_CH03463</name>
</gene>
<dbReference type="EMBL" id="CP006877">
    <property type="protein sequence ID" value="AJD42771.1"/>
    <property type="molecule type" value="Genomic_DNA"/>
</dbReference>